<proteinExistence type="predicted"/>
<keyword evidence="4" id="KW-0732">Signal</keyword>
<dbReference type="PANTHER" id="PTHR24061:SF599">
    <property type="entry name" value="G-PROTEIN COUPLED RECEPTORS FAMILY 3 PROFILE DOMAIN-CONTAINING PROTEIN"/>
    <property type="match status" value="1"/>
</dbReference>
<dbReference type="Proteomes" id="UP001652622">
    <property type="component" value="Unplaced"/>
</dbReference>
<dbReference type="PANTHER" id="PTHR24061">
    <property type="entry name" value="CALCIUM-SENSING RECEPTOR-RELATED"/>
    <property type="match status" value="1"/>
</dbReference>
<dbReference type="PROSITE" id="PS50259">
    <property type="entry name" value="G_PROTEIN_RECEP_F3_4"/>
    <property type="match status" value="1"/>
</dbReference>
<feature type="transmembrane region" description="Helical" evidence="10">
    <location>
        <begin position="176"/>
        <end position="199"/>
    </location>
</feature>
<dbReference type="InterPro" id="IPR000068">
    <property type="entry name" value="GPCR_3_Ca_sens_rcpt-rel"/>
</dbReference>
<dbReference type="Pfam" id="PF07562">
    <property type="entry name" value="NCD3G"/>
    <property type="match status" value="1"/>
</dbReference>
<dbReference type="Pfam" id="PF00003">
    <property type="entry name" value="7tm_3"/>
    <property type="match status" value="1"/>
</dbReference>
<evidence type="ECO:0000256" key="5">
    <source>
        <dbReference type="ARBA" id="ARBA00022989"/>
    </source>
</evidence>
<reference evidence="13" key="1">
    <citation type="submission" date="2025-08" db="UniProtKB">
        <authorList>
            <consortium name="RefSeq"/>
        </authorList>
    </citation>
    <scope>IDENTIFICATION</scope>
    <source>
        <tissue evidence="13">Blood</tissue>
    </source>
</reference>
<sequence>MPKKKKKEKMKLRPLFVNDLIDFSNKEEAERRFSSFQPLASATRLEGAVGGEETDEMLLQRLQKEDKGRAAFEGVSISGIEDWGMPVSVFLGRCRSSQKVLPLSVCNDHCYPGSCRKKKEGEKFCCYDCVQCSEGQISDEIDMDACMKCPENEYPNNIQNQCIPKVLAYLSYDEPLGILFVTLAIVFSLITILVFGLFWKHRETPIVKANNWSLTCTLLFSLLFCFLCSFLFMGKPEKMTCLLRQTTFGIIFSVALSSILAKTMTVILAFMVTKPGSGMRKWVGKGLANSIVLLGSFIQVGICTVWLSTSPPFPDTDLHSLKGEIIMECNEGSVIMFYCVLGYMGFLASVSFNIAFQARKLPSSFNEAKFITFSMLVFCSVWLTFVPTYLSTKGKYMVAVEIFSILSSSAGLLGCIFFPKCYIILLRPEMNKKENLIRKEM</sequence>
<keyword evidence="7 10" id="KW-0472">Membrane</keyword>
<dbReference type="InterPro" id="IPR017979">
    <property type="entry name" value="GPCR_3_CS"/>
</dbReference>
<evidence type="ECO:0000256" key="8">
    <source>
        <dbReference type="ARBA" id="ARBA00023180"/>
    </source>
</evidence>
<evidence type="ECO:0000256" key="10">
    <source>
        <dbReference type="SAM" id="Phobius"/>
    </source>
</evidence>
<evidence type="ECO:0000313" key="13">
    <source>
        <dbReference type="RefSeq" id="XP_060549648.1"/>
    </source>
</evidence>
<evidence type="ECO:0000256" key="4">
    <source>
        <dbReference type="ARBA" id="ARBA00022729"/>
    </source>
</evidence>
<keyword evidence="5 10" id="KW-1133">Transmembrane helix</keyword>
<feature type="transmembrane region" description="Helical" evidence="10">
    <location>
        <begin position="211"/>
        <end position="234"/>
    </location>
</feature>
<feature type="transmembrane region" description="Helical" evidence="10">
    <location>
        <begin position="246"/>
        <end position="270"/>
    </location>
</feature>
<feature type="transmembrane region" description="Helical" evidence="10">
    <location>
        <begin position="368"/>
        <end position="390"/>
    </location>
</feature>
<keyword evidence="12" id="KW-1185">Reference proteome</keyword>
<keyword evidence="3 10" id="KW-0812">Transmembrane</keyword>
<evidence type="ECO:0000256" key="9">
    <source>
        <dbReference type="ARBA" id="ARBA00023224"/>
    </source>
</evidence>
<evidence type="ECO:0000256" key="6">
    <source>
        <dbReference type="ARBA" id="ARBA00023040"/>
    </source>
</evidence>
<organism evidence="12 13">
    <name type="scientific">Pantherophis guttatus</name>
    <name type="common">Corn snake</name>
    <name type="synonym">Elaphe guttata</name>
    <dbReference type="NCBI Taxonomy" id="94885"/>
    <lineage>
        <taxon>Eukaryota</taxon>
        <taxon>Metazoa</taxon>
        <taxon>Chordata</taxon>
        <taxon>Craniata</taxon>
        <taxon>Vertebrata</taxon>
        <taxon>Euteleostomi</taxon>
        <taxon>Lepidosauria</taxon>
        <taxon>Squamata</taxon>
        <taxon>Bifurcata</taxon>
        <taxon>Unidentata</taxon>
        <taxon>Episquamata</taxon>
        <taxon>Toxicofera</taxon>
        <taxon>Serpentes</taxon>
        <taxon>Colubroidea</taxon>
        <taxon>Colubridae</taxon>
        <taxon>Colubrinae</taxon>
        <taxon>Pantherophis</taxon>
    </lineage>
</organism>
<dbReference type="InterPro" id="IPR017978">
    <property type="entry name" value="GPCR_3_C"/>
</dbReference>
<dbReference type="InterPro" id="IPR011500">
    <property type="entry name" value="GPCR_3_9-Cys_dom"/>
</dbReference>
<evidence type="ECO:0000256" key="2">
    <source>
        <dbReference type="ARBA" id="ARBA00022475"/>
    </source>
</evidence>
<name>A0ABM3ZMP6_PANGU</name>
<keyword evidence="9" id="KW-0807">Transducer</keyword>
<feature type="transmembrane region" description="Helical" evidence="10">
    <location>
        <begin position="291"/>
        <end position="309"/>
    </location>
</feature>
<feature type="domain" description="G-protein coupled receptors family 3 profile" evidence="11">
    <location>
        <begin position="176"/>
        <end position="440"/>
    </location>
</feature>
<evidence type="ECO:0000259" key="11">
    <source>
        <dbReference type="PROSITE" id="PS50259"/>
    </source>
</evidence>
<keyword evidence="2" id="KW-1003">Cell membrane</keyword>
<dbReference type="PRINTS" id="PR01535">
    <property type="entry name" value="VOMERONASL2R"/>
</dbReference>
<dbReference type="PRINTS" id="PR00248">
    <property type="entry name" value="GPCRMGR"/>
</dbReference>
<protein>
    <submittedName>
        <fullName evidence="13">Vomeronasal type-2 receptor 26-like isoform X2</fullName>
    </submittedName>
</protein>
<keyword evidence="6" id="KW-0297">G-protein coupled receptor</keyword>
<dbReference type="PROSITE" id="PS00981">
    <property type="entry name" value="G_PROTEIN_RECEP_F3_3"/>
    <property type="match status" value="1"/>
</dbReference>
<dbReference type="InterPro" id="IPR004073">
    <property type="entry name" value="GPCR_3_vmron_rcpt_2"/>
</dbReference>
<evidence type="ECO:0000256" key="3">
    <source>
        <dbReference type="ARBA" id="ARBA00022692"/>
    </source>
</evidence>
<dbReference type="RefSeq" id="XP_060549648.1">
    <property type="nucleotide sequence ID" value="XM_060693665.1"/>
</dbReference>
<comment type="subcellular location">
    <subcellularLocation>
        <location evidence="1">Cell membrane</location>
        <topology evidence="1">Multi-pass membrane protein</topology>
    </subcellularLocation>
</comment>
<dbReference type="InterPro" id="IPR000337">
    <property type="entry name" value="GPCR_3"/>
</dbReference>
<feature type="transmembrane region" description="Helical" evidence="10">
    <location>
        <begin position="402"/>
        <end position="425"/>
    </location>
</feature>
<evidence type="ECO:0000256" key="7">
    <source>
        <dbReference type="ARBA" id="ARBA00023136"/>
    </source>
</evidence>
<dbReference type="GeneID" id="117668965"/>
<keyword evidence="8" id="KW-0325">Glycoprotein</keyword>
<evidence type="ECO:0000313" key="12">
    <source>
        <dbReference type="Proteomes" id="UP001652622"/>
    </source>
</evidence>
<dbReference type="InterPro" id="IPR038550">
    <property type="entry name" value="GPCR_3_9-Cys_sf"/>
</dbReference>
<dbReference type="CDD" id="cd15283">
    <property type="entry name" value="7tmC_V2R_pheromone"/>
    <property type="match status" value="1"/>
</dbReference>
<evidence type="ECO:0000256" key="1">
    <source>
        <dbReference type="ARBA" id="ARBA00004651"/>
    </source>
</evidence>
<accession>A0ABM3ZMP6</accession>
<keyword evidence="6" id="KW-0675">Receptor</keyword>
<gene>
    <name evidence="13" type="primary">LOC117668965</name>
</gene>
<feature type="transmembrane region" description="Helical" evidence="10">
    <location>
        <begin position="335"/>
        <end position="356"/>
    </location>
</feature>
<dbReference type="Gene3D" id="2.10.50.30">
    <property type="entry name" value="GPCR, family 3, nine cysteines domain"/>
    <property type="match status" value="1"/>
</dbReference>